<protein>
    <recommendedName>
        <fullName evidence="3">Four helix bundle protein</fullName>
    </recommendedName>
</protein>
<dbReference type="InterPro" id="IPR036583">
    <property type="entry name" value="23S_rRNA_IVS_sf"/>
</dbReference>
<comment type="caution">
    <text evidence="1">The sequence shown here is derived from an EMBL/GenBank/DDBJ whole genome shotgun (WGS) entry which is preliminary data.</text>
</comment>
<dbReference type="NCBIfam" id="TIGR02436">
    <property type="entry name" value="four helix bundle protein"/>
    <property type="match status" value="1"/>
</dbReference>
<accession>A0A5C5Z053</accession>
<dbReference type="PIRSF" id="PIRSF035652">
    <property type="entry name" value="CHP02436"/>
    <property type="match status" value="1"/>
</dbReference>
<dbReference type="PANTHER" id="PTHR38471">
    <property type="entry name" value="FOUR HELIX BUNDLE PROTEIN"/>
    <property type="match status" value="1"/>
</dbReference>
<evidence type="ECO:0000313" key="1">
    <source>
        <dbReference type="EMBL" id="TWT80520.1"/>
    </source>
</evidence>
<dbReference type="Pfam" id="PF05635">
    <property type="entry name" value="23S_rRNA_IVP"/>
    <property type="match status" value="1"/>
</dbReference>
<dbReference type="RefSeq" id="WP_146395614.1">
    <property type="nucleotide sequence ID" value="NZ_SJPJ01000001.1"/>
</dbReference>
<dbReference type="Proteomes" id="UP000315010">
    <property type="component" value="Unassembled WGS sequence"/>
</dbReference>
<dbReference type="SUPFAM" id="SSF158446">
    <property type="entry name" value="IVS-encoded protein-like"/>
    <property type="match status" value="1"/>
</dbReference>
<dbReference type="InterPro" id="IPR012657">
    <property type="entry name" value="23S_rRNA-intervening_sequence"/>
</dbReference>
<sequence length="121" mass="13817">MNEEKPKDLKSRTRDFALRIIRMYLSLPKTTEAQVMGKQILRSGTSVGAHYREGTRARSDAEFISKIEGGLQELEETVYWMELLVQSGTVEENRLQPLMQEADEITAILVTCAQNARQRKS</sequence>
<dbReference type="PANTHER" id="PTHR38471:SF2">
    <property type="entry name" value="FOUR HELIX BUNDLE PROTEIN"/>
    <property type="match status" value="1"/>
</dbReference>
<organism evidence="1 2">
    <name type="scientific">Novipirellula herctigrandis</name>
    <dbReference type="NCBI Taxonomy" id="2527986"/>
    <lineage>
        <taxon>Bacteria</taxon>
        <taxon>Pseudomonadati</taxon>
        <taxon>Planctomycetota</taxon>
        <taxon>Planctomycetia</taxon>
        <taxon>Pirellulales</taxon>
        <taxon>Pirellulaceae</taxon>
        <taxon>Novipirellula</taxon>
    </lineage>
</organism>
<dbReference type="OrthoDB" id="285993at2"/>
<keyword evidence="2" id="KW-1185">Reference proteome</keyword>
<name>A0A5C5Z053_9BACT</name>
<evidence type="ECO:0008006" key="3">
    <source>
        <dbReference type="Google" id="ProtNLM"/>
    </source>
</evidence>
<reference evidence="1 2" key="1">
    <citation type="submission" date="2019-02" db="EMBL/GenBank/DDBJ databases">
        <title>Deep-cultivation of Planctomycetes and their phenomic and genomic characterization uncovers novel biology.</title>
        <authorList>
            <person name="Wiegand S."/>
            <person name="Jogler M."/>
            <person name="Boedeker C."/>
            <person name="Pinto D."/>
            <person name="Vollmers J."/>
            <person name="Rivas-Marin E."/>
            <person name="Kohn T."/>
            <person name="Peeters S.H."/>
            <person name="Heuer A."/>
            <person name="Rast P."/>
            <person name="Oberbeckmann S."/>
            <person name="Bunk B."/>
            <person name="Jeske O."/>
            <person name="Meyerdierks A."/>
            <person name="Storesund J.E."/>
            <person name="Kallscheuer N."/>
            <person name="Luecker S."/>
            <person name="Lage O.M."/>
            <person name="Pohl T."/>
            <person name="Merkel B.J."/>
            <person name="Hornburger P."/>
            <person name="Mueller R.-W."/>
            <person name="Bruemmer F."/>
            <person name="Labrenz M."/>
            <person name="Spormann A.M."/>
            <person name="Op Den Camp H."/>
            <person name="Overmann J."/>
            <person name="Amann R."/>
            <person name="Jetten M.S.M."/>
            <person name="Mascher T."/>
            <person name="Medema M.H."/>
            <person name="Devos D.P."/>
            <person name="Kaster A.-K."/>
            <person name="Ovreas L."/>
            <person name="Rohde M."/>
            <person name="Galperin M.Y."/>
            <person name="Jogler C."/>
        </authorList>
    </citation>
    <scope>NUCLEOTIDE SEQUENCE [LARGE SCALE GENOMIC DNA]</scope>
    <source>
        <strain evidence="1 2">CA13</strain>
    </source>
</reference>
<proteinExistence type="predicted"/>
<evidence type="ECO:0000313" key="2">
    <source>
        <dbReference type="Proteomes" id="UP000315010"/>
    </source>
</evidence>
<dbReference type="Gene3D" id="1.20.1440.60">
    <property type="entry name" value="23S rRNA-intervening sequence"/>
    <property type="match status" value="1"/>
</dbReference>
<dbReference type="AlphaFoldDB" id="A0A5C5Z053"/>
<gene>
    <name evidence="1" type="ORF">CA13_19650</name>
</gene>
<dbReference type="EMBL" id="SJPJ01000001">
    <property type="protein sequence ID" value="TWT80520.1"/>
    <property type="molecule type" value="Genomic_DNA"/>
</dbReference>